<comment type="caution">
    <text evidence="2">The sequence shown here is derived from an EMBL/GenBank/DDBJ whole genome shotgun (WGS) entry which is preliminary data.</text>
</comment>
<dbReference type="OrthoDB" id="7218943at2"/>
<sequence>MRRTGMLPALLGCFAILAAQPATAEEEEQQLDSEDVIVIEGDQPVSVRDVRRQAGSITPREGAVGAPLARMRREVCVGVYGLAPDSARLVIDRIYYNAEAVGLKVSEEEGCTANIVVAVVEDPREEFASLRRESSRLVEGIDLWERKRVAEQEGPALAWNAVATTAFDGSQPIGRGPPVFESTMSGRTGTHTLREIMVSVVLVDSEALAGLDGVTLADYATMRSLAHTRAPIEAISAPTVLGLFTAEGAPDRLSAFDRGYLRSLYGGPGNRPLSYAMSDIGREIRREMEGRE</sequence>
<protein>
    <recommendedName>
        <fullName evidence="4">DUF2927 domain-containing protein</fullName>
    </recommendedName>
</protein>
<accession>A0A4T3F034</accession>
<gene>
    <name evidence="2" type="ORF">E5222_13375</name>
</gene>
<keyword evidence="1" id="KW-0732">Signal</keyword>
<organism evidence="2 3">
    <name type="scientific">Alteraurantiacibacter aquimixticola</name>
    <dbReference type="NCBI Taxonomy" id="2489173"/>
    <lineage>
        <taxon>Bacteria</taxon>
        <taxon>Pseudomonadati</taxon>
        <taxon>Pseudomonadota</taxon>
        <taxon>Alphaproteobacteria</taxon>
        <taxon>Sphingomonadales</taxon>
        <taxon>Erythrobacteraceae</taxon>
        <taxon>Alteraurantiacibacter</taxon>
    </lineage>
</organism>
<name>A0A4T3F034_9SPHN</name>
<evidence type="ECO:0000313" key="3">
    <source>
        <dbReference type="Proteomes" id="UP000309389"/>
    </source>
</evidence>
<keyword evidence="3" id="KW-1185">Reference proteome</keyword>
<evidence type="ECO:0000256" key="1">
    <source>
        <dbReference type="SAM" id="SignalP"/>
    </source>
</evidence>
<evidence type="ECO:0000313" key="2">
    <source>
        <dbReference type="EMBL" id="TIX49794.1"/>
    </source>
</evidence>
<dbReference type="Proteomes" id="UP000309389">
    <property type="component" value="Unassembled WGS sequence"/>
</dbReference>
<feature type="chain" id="PRO_5020265489" description="DUF2927 domain-containing protein" evidence="1">
    <location>
        <begin position="25"/>
        <end position="292"/>
    </location>
</feature>
<reference evidence="2 3" key="1">
    <citation type="submission" date="2019-04" db="EMBL/GenBank/DDBJ databases">
        <title>Altererythrobacter aquimixticola sp. nov., isolated from sediment of junction between the ocean and a freshwater spring.</title>
        <authorList>
            <person name="Yoon J.-H."/>
        </authorList>
    </citation>
    <scope>NUCLEOTIDE SEQUENCE [LARGE SCALE GENOMIC DNA]</scope>
    <source>
        <strain evidence="2 3">SSKS-13</strain>
    </source>
</reference>
<dbReference type="EMBL" id="SSHH01000003">
    <property type="protein sequence ID" value="TIX49794.1"/>
    <property type="molecule type" value="Genomic_DNA"/>
</dbReference>
<evidence type="ECO:0008006" key="4">
    <source>
        <dbReference type="Google" id="ProtNLM"/>
    </source>
</evidence>
<proteinExistence type="predicted"/>
<feature type="signal peptide" evidence="1">
    <location>
        <begin position="1"/>
        <end position="24"/>
    </location>
</feature>
<dbReference type="RefSeq" id="WP_136694271.1">
    <property type="nucleotide sequence ID" value="NZ_SSHH01000003.1"/>
</dbReference>
<dbReference type="AlphaFoldDB" id="A0A4T3F034"/>